<name>A0ABW9G6S8_9GAMM</name>
<dbReference type="PROSITE" id="PS50110">
    <property type="entry name" value="RESPONSE_REGULATORY"/>
    <property type="match status" value="1"/>
</dbReference>
<evidence type="ECO:0000256" key="2">
    <source>
        <dbReference type="ARBA" id="ARBA00023125"/>
    </source>
</evidence>
<dbReference type="InterPro" id="IPR016032">
    <property type="entry name" value="Sig_transdc_resp-reg_C-effctor"/>
</dbReference>
<dbReference type="SUPFAM" id="SSF52172">
    <property type="entry name" value="CheY-like"/>
    <property type="match status" value="1"/>
</dbReference>
<evidence type="ECO:0000259" key="6">
    <source>
        <dbReference type="PROSITE" id="PS50110"/>
    </source>
</evidence>
<evidence type="ECO:0000256" key="4">
    <source>
        <dbReference type="PROSITE-ProRule" id="PRU00169"/>
    </source>
</evidence>
<dbReference type="Pfam" id="PF00196">
    <property type="entry name" value="GerE"/>
    <property type="match status" value="1"/>
</dbReference>
<evidence type="ECO:0000313" key="7">
    <source>
        <dbReference type="EMBL" id="MFM2485371.1"/>
    </source>
</evidence>
<dbReference type="PROSITE" id="PS50043">
    <property type="entry name" value="HTH_LUXR_2"/>
    <property type="match status" value="1"/>
</dbReference>
<evidence type="ECO:0000256" key="1">
    <source>
        <dbReference type="ARBA" id="ARBA00023015"/>
    </source>
</evidence>
<dbReference type="InterPro" id="IPR011006">
    <property type="entry name" value="CheY-like_superfamily"/>
</dbReference>
<reference evidence="7 8" key="1">
    <citation type="journal article" date="2013" name="Int. J. Syst. Evol. Microbiol.">
        <title>Celerinatantimonas yamalensis sp. nov., a cold-adapted diazotrophic bacterium from a cold permafrost brine.</title>
        <authorList>
            <person name="Shcherbakova V."/>
            <person name="Chuvilskaya N."/>
            <person name="Rivkina E."/>
            <person name="Demidov N."/>
            <person name="Uchaeva V."/>
            <person name="Suetin S."/>
            <person name="Suzina N."/>
            <person name="Gilichinsky D."/>
        </authorList>
    </citation>
    <scope>NUCLEOTIDE SEQUENCE [LARGE SCALE GENOMIC DNA]</scope>
    <source>
        <strain evidence="7 8">C7</strain>
    </source>
</reference>
<dbReference type="RefSeq" id="WP_408623603.1">
    <property type="nucleotide sequence ID" value="NZ_JBEQCT010000004.1"/>
</dbReference>
<dbReference type="PANTHER" id="PTHR44688:SF16">
    <property type="entry name" value="DNA-BINDING TRANSCRIPTIONAL ACTIVATOR DEVR_DOSR"/>
    <property type="match status" value="1"/>
</dbReference>
<dbReference type="SUPFAM" id="SSF46894">
    <property type="entry name" value="C-terminal effector domain of the bipartite response regulators"/>
    <property type="match status" value="1"/>
</dbReference>
<dbReference type="EMBL" id="JBEQCT010000004">
    <property type="protein sequence ID" value="MFM2485371.1"/>
    <property type="molecule type" value="Genomic_DNA"/>
</dbReference>
<dbReference type="PRINTS" id="PR00038">
    <property type="entry name" value="HTHLUXR"/>
</dbReference>
<dbReference type="SMART" id="SM00421">
    <property type="entry name" value="HTH_LUXR"/>
    <property type="match status" value="1"/>
</dbReference>
<dbReference type="CDD" id="cd17537">
    <property type="entry name" value="REC_FixJ"/>
    <property type="match status" value="1"/>
</dbReference>
<proteinExistence type="predicted"/>
<keyword evidence="2" id="KW-0238">DNA-binding</keyword>
<evidence type="ECO:0000259" key="5">
    <source>
        <dbReference type="PROSITE" id="PS50043"/>
    </source>
</evidence>
<feature type="domain" description="Response regulatory" evidence="6">
    <location>
        <begin position="8"/>
        <end position="121"/>
    </location>
</feature>
<organism evidence="7 8">
    <name type="scientific">Celerinatantimonas yamalensis</name>
    <dbReference type="NCBI Taxonomy" id="559956"/>
    <lineage>
        <taxon>Bacteria</taxon>
        <taxon>Pseudomonadati</taxon>
        <taxon>Pseudomonadota</taxon>
        <taxon>Gammaproteobacteria</taxon>
        <taxon>Celerinatantimonadaceae</taxon>
        <taxon>Celerinatantimonas</taxon>
    </lineage>
</organism>
<feature type="modified residue" description="4-aspartylphosphate" evidence="4">
    <location>
        <position position="56"/>
    </location>
</feature>
<feature type="domain" description="HTH luxR-type" evidence="5">
    <location>
        <begin position="137"/>
        <end position="202"/>
    </location>
</feature>
<dbReference type="Gene3D" id="1.10.10.10">
    <property type="entry name" value="Winged helix-like DNA-binding domain superfamily/Winged helix DNA-binding domain"/>
    <property type="match status" value="1"/>
</dbReference>
<keyword evidence="8" id="KW-1185">Reference proteome</keyword>
<dbReference type="PROSITE" id="PS00622">
    <property type="entry name" value="HTH_LUXR_1"/>
    <property type="match status" value="1"/>
</dbReference>
<dbReference type="Gene3D" id="3.40.50.2300">
    <property type="match status" value="1"/>
</dbReference>
<accession>A0ABW9G6S8</accession>
<dbReference type="InterPro" id="IPR001789">
    <property type="entry name" value="Sig_transdc_resp-reg_receiver"/>
</dbReference>
<dbReference type="InterPro" id="IPR036388">
    <property type="entry name" value="WH-like_DNA-bd_sf"/>
</dbReference>
<evidence type="ECO:0000313" key="8">
    <source>
        <dbReference type="Proteomes" id="UP001629953"/>
    </source>
</evidence>
<protein>
    <submittedName>
        <fullName evidence="7">Response regulator</fullName>
    </submittedName>
</protein>
<dbReference type="Pfam" id="PF00072">
    <property type="entry name" value="Response_reg"/>
    <property type="match status" value="1"/>
</dbReference>
<dbReference type="PANTHER" id="PTHR44688">
    <property type="entry name" value="DNA-BINDING TRANSCRIPTIONAL ACTIVATOR DEVR_DOSR"/>
    <property type="match status" value="1"/>
</dbReference>
<gene>
    <name evidence="7" type="ORF">ABUE30_09900</name>
</gene>
<dbReference type="Proteomes" id="UP001629953">
    <property type="component" value="Unassembled WGS sequence"/>
</dbReference>
<keyword evidence="4" id="KW-0597">Phosphoprotein</keyword>
<evidence type="ECO:0000256" key="3">
    <source>
        <dbReference type="ARBA" id="ARBA00023163"/>
    </source>
</evidence>
<comment type="caution">
    <text evidence="7">The sequence shown here is derived from an EMBL/GenBank/DDBJ whole genome shotgun (WGS) entry which is preliminary data.</text>
</comment>
<sequence length="208" mass="23908">MSEDVKPLIYIVDDDFSIRDMIGLMVDSVGYRYQSFADASEFLDVYEDTHGCLLLDIRMPGMSGMMLQERLNEQRSMMPIIFITGHGDITMAVEAMQRGAFDFMEKPFREFDLLSKIEKALEQDQQNRVDLTMKQEICERINSLTKREREVMGQVAQGKANKVIAIDLNIAQGTVEIHRSRIMSKMKARSLAHLMRMLMVAGEIERCI</sequence>
<dbReference type="CDD" id="cd06170">
    <property type="entry name" value="LuxR_C_like"/>
    <property type="match status" value="1"/>
</dbReference>
<dbReference type="SMART" id="SM00448">
    <property type="entry name" value="REC"/>
    <property type="match status" value="1"/>
</dbReference>
<keyword evidence="3" id="KW-0804">Transcription</keyword>
<dbReference type="InterPro" id="IPR000792">
    <property type="entry name" value="Tscrpt_reg_LuxR_C"/>
</dbReference>
<keyword evidence="1" id="KW-0805">Transcription regulation</keyword>